<evidence type="ECO:0000256" key="1">
    <source>
        <dbReference type="SAM" id="SignalP"/>
    </source>
</evidence>
<keyword evidence="1" id="KW-0732">Signal</keyword>
<dbReference type="Proteomes" id="UP000054858">
    <property type="component" value="Unassembled WGS sequence"/>
</dbReference>
<protein>
    <submittedName>
        <fullName evidence="2">Major outer membrane protein</fullName>
    </submittedName>
</protein>
<sequence>MKYRALPFFLANLFLGFYSSSSFAKVSEKDVSLPEKGKLNIHASLLYLQPTNNDLKYSVFVFNTQPYSQDWAYQVLNPPYAPAFELGADYSFYDSPYYNVSIDWLHLNTSASASKQADPAVSLVNVEFVAPPYDVGPAVFGIKHASSTVKIDFDNIALQIGRLFTFDEGALQARLFSGINILNLNQTVTTTFSDFPGALPTTLTYGLAPDPTYSFQTKNTSKYLGAGPDLGLQARYHMKHGFSVVTQAQGMLTVGTIRASDQFTSTSQPLSEVGIPVSKQWVDAPTMTQVVPAFDAKLGLAYQWSSKTLSNLTIEFGYRVASYINAISNVIPATLVQAGDSAATPEFATGTMAIQSTDTRQSTLNLNGPYLDFKLKMMG</sequence>
<reference evidence="2 3" key="1">
    <citation type="submission" date="2015-11" db="EMBL/GenBank/DDBJ databases">
        <title>Genomic analysis of 38 Legionella species identifies large and diverse effector repertoires.</title>
        <authorList>
            <person name="Burstein D."/>
            <person name="Amaro F."/>
            <person name="Zusman T."/>
            <person name="Lifshitz Z."/>
            <person name="Cohen O."/>
            <person name="Gilbert J.A."/>
            <person name="Pupko T."/>
            <person name="Shuman H.A."/>
            <person name="Segal G."/>
        </authorList>
    </citation>
    <scope>NUCLEOTIDE SEQUENCE [LARGE SCALE GENOMIC DNA]</scope>
    <source>
        <strain evidence="2 3">Oak Ridge-10</strain>
    </source>
</reference>
<dbReference type="PATRIC" id="fig|29423.5.peg.1447"/>
<proteinExistence type="predicted"/>
<gene>
    <name evidence="2" type="ORF">Loak_1383</name>
</gene>
<feature type="chain" id="PRO_5006916040" evidence="1">
    <location>
        <begin position="25"/>
        <end position="379"/>
    </location>
</feature>
<dbReference type="AlphaFoldDB" id="A0A0W0X1Q8"/>
<comment type="caution">
    <text evidence="2">The sequence shown here is derived from an EMBL/GenBank/DDBJ whole genome shotgun (WGS) entry which is preliminary data.</text>
</comment>
<feature type="signal peptide" evidence="1">
    <location>
        <begin position="1"/>
        <end position="24"/>
    </location>
</feature>
<dbReference type="RefSeq" id="WP_025386692.1">
    <property type="nucleotide sequence ID" value="NZ_LCUA01000014.1"/>
</dbReference>
<dbReference type="InterPro" id="IPR007825">
    <property type="entry name" value="Major_OMP_Legionella"/>
</dbReference>
<dbReference type="Pfam" id="PF05150">
    <property type="entry name" value="Legionella_OMP"/>
    <property type="match status" value="1"/>
</dbReference>
<evidence type="ECO:0000313" key="2">
    <source>
        <dbReference type="EMBL" id="KTD38438.1"/>
    </source>
</evidence>
<evidence type="ECO:0000313" key="3">
    <source>
        <dbReference type="Proteomes" id="UP000054858"/>
    </source>
</evidence>
<accession>A0A0W0X1Q8</accession>
<name>A0A0W0X1Q8_9GAMM</name>
<organism evidence="2 3">
    <name type="scientific">Legionella oakridgensis</name>
    <dbReference type="NCBI Taxonomy" id="29423"/>
    <lineage>
        <taxon>Bacteria</taxon>
        <taxon>Pseudomonadati</taxon>
        <taxon>Pseudomonadota</taxon>
        <taxon>Gammaproteobacteria</taxon>
        <taxon>Legionellales</taxon>
        <taxon>Legionellaceae</taxon>
        <taxon>Legionella</taxon>
    </lineage>
</organism>
<dbReference type="EMBL" id="LNYP01000028">
    <property type="protein sequence ID" value="KTD38438.1"/>
    <property type="molecule type" value="Genomic_DNA"/>
</dbReference>